<dbReference type="InterPro" id="IPR011993">
    <property type="entry name" value="PH-like_dom_sf"/>
</dbReference>
<gene>
    <name evidence="18" type="primary">RvY_09019-1</name>
    <name evidence="18" type="synonym">RvY_09019.1</name>
    <name evidence="18" type="ORF">RvY_09019</name>
</gene>
<dbReference type="Pfam" id="PF00350">
    <property type="entry name" value="Dynamin_N"/>
    <property type="match status" value="1"/>
</dbReference>
<name>A0A1D1VFV7_RAMVA</name>
<feature type="region of interest" description="Disordered" evidence="14">
    <location>
        <begin position="631"/>
        <end position="652"/>
    </location>
</feature>
<dbReference type="PROSITE" id="PS50003">
    <property type="entry name" value="PH_DOMAIN"/>
    <property type="match status" value="1"/>
</dbReference>
<dbReference type="InterPro" id="IPR022812">
    <property type="entry name" value="Dynamin"/>
</dbReference>
<evidence type="ECO:0000313" key="19">
    <source>
        <dbReference type="Proteomes" id="UP000186922"/>
    </source>
</evidence>
<evidence type="ECO:0000313" key="18">
    <source>
        <dbReference type="EMBL" id="GAU97783.1"/>
    </source>
</evidence>
<organism evidence="18 19">
    <name type="scientific">Ramazzottius varieornatus</name>
    <name type="common">Water bear</name>
    <name type="synonym">Tardigrade</name>
    <dbReference type="NCBI Taxonomy" id="947166"/>
    <lineage>
        <taxon>Eukaryota</taxon>
        <taxon>Metazoa</taxon>
        <taxon>Ecdysozoa</taxon>
        <taxon>Tardigrada</taxon>
        <taxon>Eutardigrada</taxon>
        <taxon>Parachela</taxon>
        <taxon>Hypsibioidea</taxon>
        <taxon>Ramazzottiidae</taxon>
        <taxon>Ramazzottius</taxon>
    </lineage>
</organism>
<dbReference type="EMBL" id="BDGG01000004">
    <property type="protein sequence ID" value="GAU97783.1"/>
    <property type="molecule type" value="Genomic_DNA"/>
</dbReference>
<evidence type="ECO:0000256" key="12">
    <source>
        <dbReference type="ARBA" id="ARBA00067339"/>
    </source>
</evidence>
<keyword evidence="8 13" id="KW-0342">GTP-binding</keyword>
<dbReference type="GO" id="GO:0031623">
    <property type="term" value="P:receptor internalization"/>
    <property type="evidence" value="ECO:0007669"/>
    <property type="project" value="TreeGrafter"/>
</dbReference>
<feature type="domain" description="GED" evidence="16">
    <location>
        <begin position="656"/>
        <end position="747"/>
    </location>
</feature>
<dbReference type="InterPro" id="IPR020850">
    <property type="entry name" value="GED_dom"/>
</dbReference>
<dbReference type="SMART" id="SM00233">
    <property type="entry name" value="PH"/>
    <property type="match status" value="1"/>
</dbReference>
<dbReference type="SMART" id="SM00302">
    <property type="entry name" value="GED"/>
    <property type="match status" value="1"/>
</dbReference>
<dbReference type="PRINTS" id="PR00195">
    <property type="entry name" value="DYNAMIN"/>
</dbReference>
<evidence type="ECO:0000256" key="4">
    <source>
        <dbReference type="ARBA" id="ARBA00022583"/>
    </source>
</evidence>
<evidence type="ECO:0000256" key="11">
    <source>
        <dbReference type="ARBA" id="ARBA00048040"/>
    </source>
</evidence>
<dbReference type="InterPro" id="IPR003130">
    <property type="entry name" value="GED"/>
</dbReference>
<dbReference type="GO" id="GO:0005874">
    <property type="term" value="C:microtubule"/>
    <property type="evidence" value="ECO:0007669"/>
    <property type="project" value="UniProtKB-KW"/>
</dbReference>
<dbReference type="GO" id="GO:0005525">
    <property type="term" value="F:GTP binding"/>
    <property type="evidence" value="ECO:0007669"/>
    <property type="project" value="UniProtKB-KW"/>
</dbReference>
<protein>
    <recommendedName>
        <fullName evidence="12">Dynamin</fullName>
        <ecNumber evidence="2">3.6.5.5</ecNumber>
    </recommendedName>
</protein>
<comment type="catalytic activity">
    <reaction evidence="11">
        <text>GTP + H2O = GDP + phosphate + H(+)</text>
        <dbReference type="Rhea" id="RHEA:19669"/>
        <dbReference type="ChEBI" id="CHEBI:15377"/>
        <dbReference type="ChEBI" id="CHEBI:15378"/>
        <dbReference type="ChEBI" id="CHEBI:37565"/>
        <dbReference type="ChEBI" id="CHEBI:43474"/>
        <dbReference type="ChEBI" id="CHEBI:58189"/>
        <dbReference type="EC" id="3.6.5.5"/>
    </reaction>
</comment>
<keyword evidence="6 13" id="KW-0547">Nucleotide-binding</keyword>
<keyword evidence="10" id="KW-0206">Cytoskeleton</keyword>
<comment type="similarity">
    <text evidence="13">Belongs to the TRAFAC class dynamin-like GTPase superfamily. Dynamin/Fzo/YdjA family.</text>
</comment>
<accession>A0A1D1VFV7</accession>
<reference evidence="18 19" key="1">
    <citation type="journal article" date="2016" name="Nat. Commun.">
        <title>Extremotolerant tardigrade genome and improved radiotolerance of human cultured cells by tardigrade-unique protein.</title>
        <authorList>
            <person name="Hashimoto T."/>
            <person name="Horikawa D.D."/>
            <person name="Saito Y."/>
            <person name="Kuwahara H."/>
            <person name="Kozuka-Hata H."/>
            <person name="Shin-I T."/>
            <person name="Minakuchi Y."/>
            <person name="Ohishi K."/>
            <person name="Motoyama A."/>
            <person name="Aizu T."/>
            <person name="Enomoto A."/>
            <person name="Kondo K."/>
            <person name="Tanaka S."/>
            <person name="Hara Y."/>
            <person name="Koshikawa S."/>
            <person name="Sagara H."/>
            <person name="Miura T."/>
            <person name="Yokobori S."/>
            <person name="Miyagawa K."/>
            <person name="Suzuki Y."/>
            <person name="Kubo T."/>
            <person name="Oyama M."/>
            <person name="Kohara Y."/>
            <person name="Fujiyama A."/>
            <person name="Arakawa K."/>
            <person name="Katayama T."/>
            <person name="Toyoda A."/>
            <person name="Kunieda T."/>
        </authorList>
    </citation>
    <scope>NUCLEOTIDE SEQUENCE [LARGE SCALE GENOMIC DNA]</scope>
    <source>
        <strain evidence="18 19">YOKOZUNA-1</strain>
    </source>
</reference>
<dbReference type="Pfam" id="PF00169">
    <property type="entry name" value="PH"/>
    <property type="match status" value="1"/>
</dbReference>
<keyword evidence="7" id="KW-0378">Hydrolase</keyword>
<feature type="domain" description="Dynamin-type G" evidence="17">
    <location>
        <begin position="32"/>
        <end position="298"/>
    </location>
</feature>
<dbReference type="GO" id="GO:0016185">
    <property type="term" value="P:synaptic vesicle budding from presynaptic endocytic zone membrane"/>
    <property type="evidence" value="ECO:0007669"/>
    <property type="project" value="TreeGrafter"/>
</dbReference>
<dbReference type="FunFam" id="3.40.50.300:FF:000045">
    <property type="entry name" value="dynamin-1 isoform X2"/>
    <property type="match status" value="1"/>
</dbReference>
<dbReference type="PROSITE" id="PS51718">
    <property type="entry name" value="G_DYNAMIN_2"/>
    <property type="match status" value="1"/>
</dbReference>
<keyword evidence="5" id="KW-0493">Microtubule</keyword>
<dbReference type="SUPFAM" id="SSF52540">
    <property type="entry name" value="P-loop containing nucleoside triphosphate hydrolases"/>
    <property type="match status" value="1"/>
</dbReference>
<dbReference type="GO" id="GO:0003924">
    <property type="term" value="F:GTPase activity"/>
    <property type="evidence" value="ECO:0007669"/>
    <property type="project" value="InterPro"/>
</dbReference>
<evidence type="ECO:0000256" key="10">
    <source>
        <dbReference type="ARBA" id="ARBA00023212"/>
    </source>
</evidence>
<keyword evidence="9" id="KW-0505">Motor protein</keyword>
<dbReference type="Pfam" id="PF01031">
    <property type="entry name" value="Dynamin_M"/>
    <property type="match status" value="1"/>
</dbReference>
<feature type="compositionally biased region" description="Polar residues" evidence="14">
    <location>
        <begin position="767"/>
        <end position="777"/>
    </location>
</feature>
<dbReference type="STRING" id="947166.A0A1D1VFV7"/>
<evidence type="ECO:0000256" key="1">
    <source>
        <dbReference type="ARBA" id="ARBA00004245"/>
    </source>
</evidence>
<evidence type="ECO:0000256" key="6">
    <source>
        <dbReference type="ARBA" id="ARBA00022741"/>
    </source>
</evidence>
<evidence type="ECO:0000256" key="2">
    <source>
        <dbReference type="ARBA" id="ARBA00011980"/>
    </source>
</evidence>
<dbReference type="SMART" id="SM00053">
    <property type="entry name" value="DYNc"/>
    <property type="match status" value="1"/>
</dbReference>
<keyword evidence="19" id="KW-1185">Reference proteome</keyword>
<dbReference type="GO" id="GO:0012501">
    <property type="term" value="P:programmed cell death"/>
    <property type="evidence" value="ECO:0007669"/>
    <property type="project" value="UniProtKB-ARBA"/>
</dbReference>
<dbReference type="OrthoDB" id="5061070at2759"/>
<dbReference type="Pfam" id="PF02212">
    <property type="entry name" value="GED"/>
    <property type="match status" value="1"/>
</dbReference>
<keyword evidence="3" id="KW-0963">Cytoplasm</keyword>
<feature type="compositionally biased region" description="Polar residues" evidence="14">
    <location>
        <begin position="867"/>
        <end position="876"/>
    </location>
</feature>
<dbReference type="InterPro" id="IPR019762">
    <property type="entry name" value="Dynamin_GTPase_CS"/>
</dbReference>
<evidence type="ECO:0000259" key="17">
    <source>
        <dbReference type="PROSITE" id="PS51718"/>
    </source>
</evidence>
<evidence type="ECO:0000256" key="7">
    <source>
        <dbReference type="ARBA" id="ARBA00022801"/>
    </source>
</evidence>
<comment type="subcellular location">
    <subcellularLocation>
        <location evidence="1">Cytoplasm</location>
        <location evidence="1">Cytoskeleton</location>
    </subcellularLocation>
</comment>
<feature type="region of interest" description="Disordered" evidence="14">
    <location>
        <begin position="765"/>
        <end position="895"/>
    </location>
</feature>
<dbReference type="PROSITE" id="PS00410">
    <property type="entry name" value="G_DYNAMIN_1"/>
    <property type="match status" value="1"/>
</dbReference>
<evidence type="ECO:0000259" key="16">
    <source>
        <dbReference type="PROSITE" id="PS51388"/>
    </source>
</evidence>
<feature type="compositionally biased region" description="Basic and acidic residues" evidence="14">
    <location>
        <begin position="631"/>
        <end position="640"/>
    </location>
</feature>
<dbReference type="Gene3D" id="2.30.29.30">
    <property type="entry name" value="Pleckstrin-homology domain (PH domain)/Phosphotyrosine-binding domain (PTB)"/>
    <property type="match status" value="1"/>
</dbReference>
<dbReference type="InterPro" id="IPR001401">
    <property type="entry name" value="Dynamin_GTPase"/>
</dbReference>
<dbReference type="GO" id="GO:0098793">
    <property type="term" value="C:presynapse"/>
    <property type="evidence" value="ECO:0007669"/>
    <property type="project" value="GOC"/>
</dbReference>
<dbReference type="Gene3D" id="1.20.120.1240">
    <property type="entry name" value="Dynamin, middle domain"/>
    <property type="match status" value="1"/>
</dbReference>
<evidence type="ECO:0000256" key="3">
    <source>
        <dbReference type="ARBA" id="ARBA00022490"/>
    </source>
</evidence>
<dbReference type="SUPFAM" id="SSF50729">
    <property type="entry name" value="PH domain-like"/>
    <property type="match status" value="1"/>
</dbReference>
<dbReference type="EC" id="3.6.5.5" evidence="2"/>
<dbReference type="InterPro" id="IPR030381">
    <property type="entry name" value="G_DYNAMIN_dom"/>
</dbReference>
<dbReference type="GO" id="GO:0005886">
    <property type="term" value="C:plasma membrane"/>
    <property type="evidence" value="ECO:0007669"/>
    <property type="project" value="TreeGrafter"/>
</dbReference>
<evidence type="ECO:0000256" key="9">
    <source>
        <dbReference type="ARBA" id="ARBA00023175"/>
    </source>
</evidence>
<dbReference type="InterPro" id="IPR001849">
    <property type="entry name" value="PH_domain"/>
</dbReference>
<dbReference type="CDD" id="cd08771">
    <property type="entry name" value="DLP_1"/>
    <property type="match status" value="1"/>
</dbReference>
<dbReference type="Gene3D" id="3.40.50.300">
    <property type="entry name" value="P-loop containing nucleotide triphosphate hydrolases"/>
    <property type="match status" value="1"/>
</dbReference>
<dbReference type="GO" id="GO:0008017">
    <property type="term" value="F:microtubule binding"/>
    <property type="evidence" value="ECO:0007669"/>
    <property type="project" value="TreeGrafter"/>
</dbReference>
<dbReference type="CDD" id="cd01256">
    <property type="entry name" value="PH_dynamin"/>
    <property type="match status" value="1"/>
</dbReference>
<dbReference type="PANTHER" id="PTHR11566:SF212">
    <property type="entry name" value="DYNAMIN"/>
    <property type="match status" value="1"/>
</dbReference>
<comment type="caution">
    <text evidence="18">The sequence shown here is derived from an EMBL/GenBank/DDBJ whole genome shotgun (WGS) entry which is preliminary data.</text>
</comment>
<sequence>MGGRGGNVGMEQLIPIVNKLQDAFTQLGMPLALDLPQIAVVGGQSAGKSSVLENFVGRDFLPRGAGIVTRRPLVLQLVHSNVEYGEFLHQKGRKYTDFDAIRKEIEDETDRVTGSRKNISNLPINLRVYSPHVLNLTLVDLPGMTKVPVGDQPPDIEIQIREMILEFVRKDNCLILAVSPANADLANSDALKIAKEVDPQGIRTIGVITKLDLMDEGTDAREILENKLLPLRRGYVGIVNRSQKDIEGRKDIKAAQEAERRFFLSHPAYRHMASRMGTAHLQLVLNQQLTNHIREVLPALRDRLQKQVLSMEKDVEEYKNFRPDDPSRKTKAMLQMIQHFSTDFERSIEGSGHGGNETVNTTELSGGARINRIFHERFPFEMVKVEYEEKELRREIAFAIRNIHGVRVGLFTPDKAFEHIVKRQIVKLREPAMKCVDLVVIELSNILKKITEKLARYPRLRDEIDRVVTTHIREREQNSKDHIQQMIDIELAYMNTNHEDFIGFTRAAQGAADVPQKQKLGNQVIRKGWLSVAGMGGFMRGAKGYWFILTSENLSWYKDETESEKKFMLPLEGLKFRDTETGFLTRKLAFALFSPDGRNVFKDLKQLELSCENQEDVDSWKASFLRAGVYPEKEQPQHKEEDEEEMSVDPQLERQVETIRNLVESYMRIVSKNVRDLVPKTIMYTMINETKEFIQGELMAAMYSAGDQSTLMEESAEEATRRDEMLRMYNACKDALKIIGDVTVQTVATPVPPPVNDEWIKPIENGGTPSHGITNGTVGHRAGIGIRPPPGASTPSVARSAPAPPPGTLQGINPAFNGRPPARPSPSFSDGSVGMSPASNGAAWGGGGGLPSLPPPLIPNRPGGQPMSSHGSNPNMMQPPRLPDRPMIPSRSNVK</sequence>
<dbReference type="PROSITE" id="PS51388">
    <property type="entry name" value="GED"/>
    <property type="match status" value="1"/>
</dbReference>
<feature type="domain" description="PH" evidence="15">
    <location>
        <begin position="523"/>
        <end position="629"/>
    </location>
</feature>
<dbReference type="InterPro" id="IPR000375">
    <property type="entry name" value="Dynamin_stalk"/>
</dbReference>
<evidence type="ECO:0000259" key="15">
    <source>
        <dbReference type="PROSITE" id="PS50003"/>
    </source>
</evidence>
<dbReference type="GO" id="GO:0005737">
    <property type="term" value="C:cytoplasm"/>
    <property type="evidence" value="ECO:0007669"/>
    <property type="project" value="TreeGrafter"/>
</dbReference>
<proteinExistence type="inferred from homology"/>
<dbReference type="GO" id="GO:0005819">
    <property type="term" value="C:spindle"/>
    <property type="evidence" value="ECO:0007669"/>
    <property type="project" value="UniProtKB-ARBA"/>
</dbReference>
<dbReference type="InterPro" id="IPR027417">
    <property type="entry name" value="P-loop_NTPase"/>
</dbReference>
<evidence type="ECO:0000256" key="13">
    <source>
        <dbReference type="RuleBase" id="RU003932"/>
    </source>
</evidence>
<dbReference type="PANTHER" id="PTHR11566">
    <property type="entry name" value="DYNAMIN"/>
    <property type="match status" value="1"/>
</dbReference>
<dbReference type="AlphaFoldDB" id="A0A1D1VFV7"/>
<evidence type="ECO:0000256" key="5">
    <source>
        <dbReference type="ARBA" id="ARBA00022701"/>
    </source>
</evidence>
<keyword evidence="4" id="KW-0254">Endocytosis</keyword>
<evidence type="ECO:0000256" key="14">
    <source>
        <dbReference type="SAM" id="MobiDB-lite"/>
    </source>
</evidence>
<dbReference type="Proteomes" id="UP000186922">
    <property type="component" value="Unassembled WGS sequence"/>
</dbReference>
<dbReference type="FunFam" id="1.20.120.1240:FF:000008">
    <property type="entry name" value="dynamin-3 isoform X1"/>
    <property type="match status" value="1"/>
</dbReference>
<evidence type="ECO:0000256" key="8">
    <source>
        <dbReference type="ARBA" id="ARBA00023134"/>
    </source>
</evidence>
<dbReference type="InterPro" id="IPR045063">
    <property type="entry name" value="Dynamin_N"/>
</dbReference>